<proteinExistence type="predicted"/>
<accession>A0A7W2ED26</accession>
<sequence>MTLLDVPVLIPEPDVLSEAASVGGQQVRSGRLPRRRLRADDVLSLAVTVLSPGEVLDEDDLVMPQAGAVVFTACQPYSRGLDFTAAQKRQMVTIYRQLPYGAKGIWLDRHGLYGAKIFRWGQQLGLLTCAQQKAASVGDEELPAVLDAAAVTSLVQRYLSLPYGEKEAFIARHDLCHRTVLRWATMVADGSIAHYTHKRKAGTVGKRTSDDLTQSRRQVEAMIRENERLKKELAKANRKLTRQEQELDKWVKTSDVLGKALASMPDLPGVDYDAEENAYPKTKRDAMKLVDKKNNDSSTPLSD</sequence>
<comment type="caution">
    <text evidence="3">The sequence shown here is derived from an EMBL/GenBank/DDBJ whole genome shotgun (WGS) entry which is preliminary data.</text>
</comment>
<dbReference type="EMBL" id="JACDTZ010000003">
    <property type="protein sequence ID" value="MBA5245484.1"/>
    <property type="molecule type" value="Genomic_DNA"/>
</dbReference>
<feature type="compositionally biased region" description="Basic and acidic residues" evidence="2">
    <location>
        <begin position="282"/>
        <end position="295"/>
    </location>
</feature>
<evidence type="ECO:0000256" key="2">
    <source>
        <dbReference type="SAM" id="MobiDB-lite"/>
    </source>
</evidence>
<reference evidence="3 4" key="1">
    <citation type="submission" date="2020-07" db="EMBL/GenBank/DDBJ databases">
        <title>Draft genome and description of Corynebacterium haemomassiliense strain Marseile-Q3615 sp. nov.</title>
        <authorList>
            <person name="Boxberger M."/>
            <person name="La Scola B."/>
        </authorList>
    </citation>
    <scope>NUCLEOTIDE SEQUENCE [LARGE SCALE GENOMIC DNA]</scope>
    <source>
        <strain evidence="3 4">Marseille-Q3615</strain>
    </source>
</reference>
<dbReference type="RefSeq" id="WP_181890113.1">
    <property type="nucleotide sequence ID" value="NZ_CP170998.1"/>
</dbReference>
<evidence type="ECO:0000256" key="1">
    <source>
        <dbReference type="SAM" id="Coils"/>
    </source>
</evidence>
<evidence type="ECO:0008006" key="5">
    <source>
        <dbReference type="Google" id="ProtNLM"/>
    </source>
</evidence>
<organism evidence="3 4">
    <name type="scientific">Corynebacterium haemomassiliense</name>
    <dbReference type="NCBI Taxonomy" id="2754726"/>
    <lineage>
        <taxon>Bacteria</taxon>
        <taxon>Bacillati</taxon>
        <taxon>Actinomycetota</taxon>
        <taxon>Actinomycetes</taxon>
        <taxon>Mycobacteriales</taxon>
        <taxon>Corynebacteriaceae</taxon>
        <taxon>Corynebacterium</taxon>
    </lineage>
</organism>
<feature type="coiled-coil region" evidence="1">
    <location>
        <begin position="212"/>
        <end position="253"/>
    </location>
</feature>
<dbReference type="AlphaFoldDB" id="A0A7W2ED26"/>
<protein>
    <recommendedName>
        <fullName evidence="5">Transposase</fullName>
    </recommendedName>
</protein>
<evidence type="ECO:0000313" key="3">
    <source>
        <dbReference type="EMBL" id="MBA5245484.1"/>
    </source>
</evidence>
<dbReference type="Proteomes" id="UP000523682">
    <property type="component" value="Unassembled WGS sequence"/>
</dbReference>
<evidence type="ECO:0000313" key="4">
    <source>
        <dbReference type="Proteomes" id="UP000523682"/>
    </source>
</evidence>
<keyword evidence="4" id="KW-1185">Reference proteome</keyword>
<name>A0A7W2ED26_9CORY</name>
<keyword evidence="1" id="KW-0175">Coiled coil</keyword>
<gene>
    <name evidence="3" type="ORF">H0193_11840</name>
</gene>
<feature type="region of interest" description="Disordered" evidence="2">
    <location>
        <begin position="265"/>
        <end position="303"/>
    </location>
</feature>